<dbReference type="AlphaFoldDB" id="A0A5C3PVZ0"/>
<organism evidence="2 3">
    <name type="scientific">Polyporus arcularius HHB13444</name>
    <dbReference type="NCBI Taxonomy" id="1314778"/>
    <lineage>
        <taxon>Eukaryota</taxon>
        <taxon>Fungi</taxon>
        <taxon>Dikarya</taxon>
        <taxon>Basidiomycota</taxon>
        <taxon>Agaricomycotina</taxon>
        <taxon>Agaricomycetes</taxon>
        <taxon>Polyporales</taxon>
        <taxon>Polyporaceae</taxon>
        <taxon>Polyporus</taxon>
    </lineage>
</organism>
<proteinExistence type="predicted"/>
<dbReference type="EMBL" id="ML210995">
    <property type="protein sequence ID" value="TFK92630.1"/>
    <property type="molecule type" value="Genomic_DNA"/>
</dbReference>
<gene>
    <name evidence="2" type="ORF">K466DRAFT_212191</name>
</gene>
<evidence type="ECO:0000256" key="1">
    <source>
        <dbReference type="SAM" id="MobiDB-lite"/>
    </source>
</evidence>
<name>A0A5C3PVZ0_9APHY</name>
<protein>
    <submittedName>
        <fullName evidence="2">Uncharacterized protein</fullName>
    </submittedName>
</protein>
<keyword evidence="3" id="KW-1185">Reference proteome</keyword>
<feature type="region of interest" description="Disordered" evidence="1">
    <location>
        <begin position="100"/>
        <end position="124"/>
    </location>
</feature>
<evidence type="ECO:0000313" key="2">
    <source>
        <dbReference type="EMBL" id="TFK92630.1"/>
    </source>
</evidence>
<evidence type="ECO:0000313" key="3">
    <source>
        <dbReference type="Proteomes" id="UP000308197"/>
    </source>
</evidence>
<dbReference type="InParanoid" id="A0A5C3PVZ0"/>
<feature type="compositionally biased region" description="Basic and acidic residues" evidence="1">
    <location>
        <begin position="102"/>
        <end position="112"/>
    </location>
</feature>
<reference evidence="2 3" key="1">
    <citation type="journal article" date="2019" name="Nat. Ecol. Evol.">
        <title>Megaphylogeny resolves global patterns of mushroom evolution.</title>
        <authorList>
            <person name="Varga T."/>
            <person name="Krizsan K."/>
            <person name="Foldi C."/>
            <person name="Dima B."/>
            <person name="Sanchez-Garcia M."/>
            <person name="Sanchez-Ramirez S."/>
            <person name="Szollosi G.J."/>
            <person name="Szarkandi J.G."/>
            <person name="Papp V."/>
            <person name="Albert L."/>
            <person name="Andreopoulos W."/>
            <person name="Angelini C."/>
            <person name="Antonin V."/>
            <person name="Barry K.W."/>
            <person name="Bougher N.L."/>
            <person name="Buchanan P."/>
            <person name="Buyck B."/>
            <person name="Bense V."/>
            <person name="Catcheside P."/>
            <person name="Chovatia M."/>
            <person name="Cooper J."/>
            <person name="Damon W."/>
            <person name="Desjardin D."/>
            <person name="Finy P."/>
            <person name="Geml J."/>
            <person name="Haridas S."/>
            <person name="Hughes K."/>
            <person name="Justo A."/>
            <person name="Karasinski D."/>
            <person name="Kautmanova I."/>
            <person name="Kiss B."/>
            <person name="Kocsube S."/>
            <person name="Kotiranta H."/>
            <person name="LaButti K.M."/>
            <person name="Lechner B.E."/>
            <person name="Liimatainen K."/>
            <person name="Lipzen A."/>
            <person name="Lukacs Z."/>
            <person name="Mihaltcheva S."/>
            <person name="Morgado L.N."/>
            <person name="Niskanen T."/>
            <person name="Noordeloos M.E."/>
            <person name="Ohm R.A."/>
            <person name="Ortiz-Santana B."/>
            <person name="Ovrebo C."/>
            <person name="Racz N."/>
            <person name="Riley R."/>
            <person name="Savchenko A."/>
            <person name="Shiryaev A."/>
            <person name="Soop K."/>
            <person name="Spirin V."/>
            <person name="Szebenyi C."/>
            <person name="Tomsovsky M."/>
            <person name="Tulloss R.E."/>
            <person name="Uehling J."/>
            <person name="Grigoriev I.V."/>
            <person name="Vagvolgyi C."/>
            <person name="Papp T."/>
            <person name="Martin F.M."/>
            <person name="Miettinen O."/>
            <person name="Hibbett D.S."/>
            <person name="Nagy L.G."/>
        </authorList>
    </citation>
    <scope>NUCLEOTIDE SEQUENCE [LARGE SCALE GENOMIC DNA]</scope>
    <source>
        <strain evidence="2 3">HHB13444</strain>
    </source>
</reference>
<dbReference type="Proteomes" id="UP000308197">
    <property type="component" value="Unassembled WGS sequence"/>
</dbReference>
<accession>A0A5C3PVZ0</accession>
<sequence>MHLRCQPRSEAHLLHTHPSPRSKMLESQCWGNATIFLLISSDRDRLTNRYSIRFPGRGSGHPSAPYRRTRVPTTYLPSARCSWTSLSDQEDCVGAWRGGQRGCERRSGRRDGGVQVRECSSGRPSLSLSVPLVVLSSSHLPTAPTARRNGRKAP</sequence>